<dbReference type="GO" id="GO:0009252">
    <property type="term" value="P:peptidoglycan biosynthetic process"/>
    <property type="evidence" value="ECO:0007669"/>
    <property type="project" value="UniProtKB-UniRule"/>
</dbReference>
<keyword evidence="1 7" id="KW-1003">Cell membrane</keyword>
<comment type="subcellular location">
    <subcellularLocation>
        <location evidence="7">Cell membrane</location>
        <topology evidence="7">Single-pass membrane protein</topology>
    </subcellularLocation>
</comment>
<keyword evidence="4 7" id="KW-0472">Membrane</keyword>
<comment type="catalytic activity">
    <reaction evidence="7">
        <text>a peptidoglycan chain = a peptidoglycan chain with N-acetyl-1,6-anhydromuramyl-[peptide] at the reducing end + a peptidoglycan chain with N-acetylglucosamine at the non-reducing end.</text>
        <dbReference type="EC" id="4.2.2.29"/>
    </reaction>
</comment>
<dbReference type="Gene3D" id="3.30.1490.480">
    <property type="entry name" value="Endolytic murein transglycosylase"/>
    <property type="match status" value="1"/>
</dbReference>
<evidence type="ECO:0000256" key="4">
    <source>
        <dbReference type="ARBA" id="ARBA00023136"/>
    </source>
</evidence>
<dbReference type="Pfam" id="PF02618">
    <property type="entry name" value="YceG"/>
    <property type="match status" value="1"/>
</dbReference>
<evidence type="ECO:0000256" key="6">
    <source>
        <dbReference type="ARBA" id="ARBA00023316"/>
    </source>
</evidence>
<name>A0A1F6MDP7_9BACT</name>
<evidence type="ECO:0000313" key="9">
    <source>
        <dbReference type="Proteomes" id="UP000177953"/>
    </source>
</evidence>
<dbReference type="PANTHER" id="PTHR30518:SF2">
    <property type="entry name" value="ENDOLYTIC MUREIN TRANSGLYCOSYLASE"/>
    <property type="match status" value="1"/>
</dbReference>
<evidence type="ECO:0000256" key="2">
    <source>
        <dbReference type="ARBA" id="ARBA00022692"/>
    </source>
</evidence>
<comment type="similarity">
    <text evidence="7">Belongs to the transglycosylase MltG family.</text>
</comment>
<evidence type="ECO:0000256" key="1">
    <source>
        <dbReference type="ARBA" id="ARBA00022475"/>
    </source>
</evidence>
<dbReference type="EC" id="4.2.2.29" evidence="7"/>
<accession>A0A1F6MDP7</accession>
<dbReference type="InterPro" id="IPR003770">
    <property type="entry name" value="MLTG-like"/>
</dbReference>
<dbReference type="GO" id="GO:0008932">
    <property type="term" value="F:lytic endotransglycosylase activity"/>
    <property type="evidence" value="ECO:0007669"/>
    <property type="project" value="UniProtKB-UniRule"/>
</dbReference>
<dbReference type="AlphaFoldDB" id="A0A1F6MDP7"/>
<evidence type="ECO:0000256" key="5">
    <source>
        <dbReference type="ARBA" id="ARBA00023239"/>
    </source>
</evidence>
<sequence length="345" mass="37994">MDNKLIRVFLIAIIALDILAIAVLAFLVIFSNRPADASSAEKIPFKVESGWSAGDIAQSLEDSGIISKDIYFIFYVMWKGEAGQLKTGYYELSPSMSASQIVEELKTGKIRQVTVTIPEGTTTSDMENILREAGLEKIGENELVDAVSISPVYAYGVTGLKLFLDLPEAGNIDGFLFPDTYVFEPAAQLNTIAGKMFANFDEKVPDSVRVRIKADGRTLYNVVKMASLLEKEVQTFEDMRIVAGILEKRMEIGMPLQVDATLIYITGKKGSELTNADKLIDSPYNTYKYLGLPPTPINNPGLNAINAAIDPAKSDYLYYISTPDGKTIFAKTLEEHNANVAKYLR</sequence>
<keyword evidence="3 7" id="KW-1133">Transmembrane helix</keyword>
<evidence type="ECO:0000313" key="8">
    <source>
        <dbReference type="EMBL" id="OGH69668.1"/>
    </source>
</evidence>
<evidence type="ECO:0000256" key="7">
    <source>
        <dbReference type="HAMAP-Rule" id="MF_02065"/>
    </source>
</evidence>
<dbReference type="CDD" id="cd08010">
    <property type="entry name" value="MltG_like"/>
    <property type="match status" value="1"/>
</dbReference>
<dbReference type="NCBIfam" id="TIGR00247">
    <property type="entry name" value="endolytic transglycosylase MltG"/>
    <property type="match status" value="1"/>
</dbReference>
<dbReference type="Gene3D" id="3.30.160.60">
    <property type="entry name" value="Classic Zinc Finger"/>
    <property type="match status" value="1"/>
</dbReference>
<dbReference type="EMBL" id="MFPU01000029">
    <property type="protein sequence ID" value="OGH69668.1"/>
    <property type="molecule type" value="Genomic_DNA"/>
</dbReference>
<feature type="site" description="Important for catalytic activity" evidence="7">
    <location>
        <position position="232"/>
    </location>
</feature>
<dbReference type="PANTHER" id="PTHR30518">
    <property type="entry name" value="ENDOLYTIC MUREIN TRANSGLYCOSYLASE"/>
    <property type="match status" value="1"/>
</dbReference>
<protein>
    <recommendedName>
        <fullName evidence="7">Endolytic murein transglycosylase</fullName>
        <ecNumber evidence="7">4.2.2.29</ecNumber>
    </recommendedName>
    <alternativeName>
        <fullName evidence="7">Peptidoglycan lytic transglycosylase</fullName>
    </alternativeName>
    <alternativeName>
        <fullName evidence="7">Peptidoglycan polymerization terminase</fullName>
    </alternativeName>
</protein>
<keyword evidence="5 7" id="KW-0456">Lyase</keyword>
<keyword evidence="2 7" id="KW-0812">Transmembrane</keyword>
<gene>
    <name evidence="7" type="primary">mltG</name>
    <name evidence="8" type="ORF">A2754_02950</name>
</gene>
<organism evidence="8 9">
    <name type="scientific">Candidatus Magasanikbacteria bacterium RIFCSPHIGHO2_01_FULL_47_8</name>
    <dbReference type="NCBI Taxonomy" id="1798673"/>
    <lineage>
        <taxon>Bacteria</taxon>
        <taxon>Candidatus Magasanikiibacteriota</taxon>
    </lineage>
</organism>
<evidence type="ECO:0000256" key="3">
    <source>
        <dbReference type="ARBA" id="ARBA00022989"/>
    </source>
</evidence>
<feature type="transmembrane region" description="Helical" evidence="7">
    <location>
        <begin position="6"/>
        <end position="30"/>
    </location>
</feature>
<dbReference type="GO" id="GO:0071555">
    <property type="term" value="P:cell wall organization"/>
    <property type="evidence" value="ECO:0007669"/>
    <property type="project" value="UniProtKB-KW"/>
</dbReference>
<dbReference type="HAMAP" id="MF_02065">
    <property type="entry name" value="MltG"/>
    <property type="match status" value="1"/>
</dbReference>
<dbReference type="Proteomes" id="UP000177953">
    <property type="component" value="Unassembled WGS sequence"/>
</dbReference>
<reference evidence="8 9" key="1">
    <citation type="journal article" date="2016" name="Nat. Commun.">
        <title>Thousands of microbial genomes shed light on interconnected biogeochemical processes in an aquifer system.</title>
        <authorList>
            <person name="Anantharaman K."/>
            <person name="Brown C.T."/>
            <person name="Hug L.A."/>
            <person name="Sharon I."/>
            <person name="Castelle C.J."/>
            <person name="Probst A.J."/>
            <person name="Thomas B.C."/>
            <person name="Singh A."/>
            <person name="Wilkins M.J."/>
            <person name="Karaoz U."/>
            <person name="Brodie E.L."/>
            <person name="Williams K.H."/>
            <person name="Hubbard S.S."/>
            <person name="Banfield J.F."/>
        </authorList>
    </citation>
    <scope>NUCLEOTIDE SEQUENCE [LARGE SCALE GENOMIC DNA]</scope>
</reference>
<proteinExistence type="inferred from homology"/>
<keyword evidence="6 7" id="KW-0961">Cell wall biogenesis/degradation</keyword>
<comment type="caution">
    <text evidence="8">The sequence shown here is derived from an EMBL/GenBank/DDBJ whole genome shotgun (WGS) entry which is preliminary data.</text>
</comment>
<dbReference type="GO" id="GO:0005886">
    <property type="term" value="C:plasma membrane"/>
    <property type="evidence" value="ECO:0007669"/>
    <property type="project" value="UniProtKB-SubCell"/>
</dbReference>
<comment type="function">
    <text evidence="7">Functions as a peptidoglycan terminase that cleaves nascent peptidoglycan strands endolytically to terminate their elongation.</text>
</comment>